<evidence type="ECO:0000313" key="14">
    <source>
        <dbReference type="EMBL" id="MCB5226136.1"/>
    </source>
</evidence>
<keyword evidence="9 10" id="KW-0998">Cell outer membrane</keyword>
<evidence type="ECO:0000256" key="3">
    <source>
        <dbReference type="ARBA" id="ARBA00022452"/>
    </source>
</evidence>
<dbReference type="PANTHER" id="PTHR47234:SF2">
    <property type="entry name" value="TONB-DEPENDENT RECEPTOR"/>
    <property type="match status" value="1"/>
</dbReference>
<dbReference type="Gene3D" id="3.55.50.30">
    <property type="match status" value="1"/>
</dbReference>
<feature type="signal peptide" evidence="12">
    <location>
        <begin position="1"/>
        <end position="21"/>
    </location>
</feature>
<dbReference type="Pfam" id="PF00593">
    <property type="entry name" value="TonB_dep_Rec_b-barrel"/>
    <property type="match status" value="1"/>
</dbReference>
<keyword evidence="12" id="KW-0732">Signal</keyword>
<comment type="similarity">
    <text evidence="10 11">Belongs to the TonB-dependent receptor family.</text>
</comment>
<keyword evidence="5 10" id="KW-0812">Transmembrane</keyword>
<evidence type="ECO:0000256" key="8">
    <source>
        <dbReference type="ARBA" id="ARBA00023136"/>
    </source>
</evidence>
<dbReference type="InterPro" id="IPR039426">
    <property type="entry name" value="TonB-dep_rcpt-like"/>
</dbReference>
<evidence type="ECO:0000256" key="12">
    <source>
        <dbReference type="SAM" id="SignalP"/>
    </source>
</evidence>
<dbReference type="PANTHER" id="PTHR47234">
    <property type="match status" value="1"/>
</dbReference>
<dbReference type="InterPro" id="IPR012910">
    <property type="entry name" value="Plug_dom"/>
</dbReference>
<keyword evidence="4" id="KW-0410">Iron transport</keyword>
<feature type="domain" description="Secretin/TonB short N-terminal" evidence="13">
    <location>
        <begin position="63"/>
        <end position="114"/>
    </location>
</feature>
<keyword evidence="6" id="KW-0408">Iron</keyword>
<dbReference type="SMART" id="SM00965">
    <property type="entry name" value="STN"/>
    <property type="match status" value="1"/>
</dbReference>
<dbReference type="InterPro" id="IPR036942">
    <property type="entry name" value="Beta-barrel_TonB_sf"/>
</dbReference>
<keyword evidence="15" id="KW-1185">Reference proteome</keyword>
<dbReference type="Pfam" id="PF07715">
    <property type="entry name" value="Plug"/>
    <property type="match status" value="1"/>
</dbReference>
<sequence length="1039" mass="113012">MLKYRLSYLAFCTLVALGTSAGIVTDVNAQTNSSIEVNQTFNFDIPAQRTSSALLELAEVAGVQIMFTPESTGSLNSPQVRGELTITQALAILLQGSGLQASAKSSSIFVISASDNNLSRIQNNFQQQLQNAEGESSSKSVERIQVVGSNIRGAKAAGNLPVTILNAEDILNTGAVTGDELLRSIPQIGDISFNNERTVGGVNDARGDVASINLRGIGTGNTLTLLNGRRLVLHPGTQTENFVPVTTVNSNTLPVAGLRRVEVLRDGAAAIYGTDAVAGVINYVLKDDVENSTINFSYGKSEGTSLDQITVNGSTGMRFNDDKSYLALSAAYYSRGAMGADERVYSANQDRRNAPGIPEEFIGRTALDNRLIASPWGTFFSSSLGTFHIQPNTMSGCDVQLANNVCADRGTQSRDLYYDPAIEDQSMTSAVDRLNLFGYFTQQLTDSTELYAEALYYRAESERRREQNANLTAQRITIGPNAAFNPFNEAVELRNYRPVDAGPRRIEVTDTSYRVLTGLRGAVGLWDWDSAVLYSRANTLDMDYNRISTSAFSAALNQTDPALAYNPFLGGAPANPNTGFSVGNSANVIAGIVRDVYRESTSELALWDFKVSNPALFSWYAGDIGIAAGAEYRYESYADDRDPTLDGSQPFVDAFTGQVGSDSDALGSSSTPDASGSRNVVSLYTELLVPLADSLSMQLALRHERFNDVGNVTKPKIALAWAPQEWLQLRAAYSGGFRAPNLPQVFEDGVVRSNTRRDPVTNASYGVEEVRGGNVTLQPEDDKTFSYGIALAPVDDLLITVDWWDIEQEGVVGILNSQTHLLYDSLLRSEGSSNTAVVRDPIDNRVVFVQNTYSNLDVREISGLDVSVSYKLSTDFGRFDFKVNAAKLNSFKQMPDPISTIVLAAQAAGNPAVPNDIIVPGTGDLVQMDGNPELRMYAAIDWRLAQWSAGFRVNYISDFFDTSATSAAGDPLPIPSWTTTDVYGEYRFKEGYLDGSRLRLGVRNLTDRDPPIADESFGYFSDVHSNRGRYIFANWSWSF</sequence>
<keyword evidence="4" id="KW-0406">Ion transport</keyword>
<evidence type="ECO:0000256" key="2">
    <source>
        <dbReference type="ARBA" id="ARBA00022448"/>
    </source>
</evidence>
<dbReference type="Gene3D" id="2.40.170.20">
    <property type="entry name" value="TonB-dependent receptor, beta-barrel domain"/>
    <property type="match status" value="1"/>
</dbReference>
<keyword evidence="7 11" id="KW-0798">TonB box</keyword>
<evidence type="ECO:0000313" key="15">
    <source>
        <dbReference type="Proteomes" id="UP000633814"/>
    </source>
</evidence>
<dbReference type="RefSeq" id="WP_226750225.1">
    <property type="nucleotide sequence ID" value="NZ_JAEINI020000002.1"/>
</dbReference>
<feature type="chain" id="PRO_5046859515" evidence="12">
    <location>
        <begin position="22"/>
        <end position="1039"/>
    </location>
</feature>
<evidence type="ECO:0000256" key="11">
    <source>
        <dbReference type="RuleBase" id="RU003357"/>
    </source>
</evidence>
<name>A0ABS8C1D5_9ALTE</name>
<evidence type="ECO:0000256" key="6">
    <source>
        <dbReference type="ARBA" id="ARBA00023004"/>
    </source>
</evidence>
<dbReference type="InterPro" id="IPR000531">
    <property type="entry name" value="Beta-barrel_TonB"/>
</dbReference>
<evidence type="ECO:0000256" key="9">
    <source>
        <dbReference type="ARBA" id="ARBA00023237"/>
    </source>
</evidence>
<dbReference type="SUPFAM" id="SSF56935">
    <property type="entry name" value="Porins"/>
    <property type="match status" value="1"/>
</dbReference>
<protein>
    <submittedName>
        <fullName evidence="14">TonB-dependent receptor</fullName>
    </submittedName>
</protein>
<evidence type="ECO:0000259" key="13">
    <source>
        <dbReference type="SMART" id="SM00965"/>
    </source>
</evidence>
<comment type="subcellular location">
    <subcellularLocation>
        <location evidence="1 10">Cell outer membrane</location>
        <topology evidence="1 10">Multi-pass membrane protein</topology>
    </subcellularLocation>
</comment>
<dbReference type="EMBL" id="JAEINI020000002">
    <property type="protein sequence ID" value="MCB5226136.1"/>
    <property type="molecule type" value="Genomic_DNA"/>
</dbReference>
<evidence type="ECO:0000256" key="7">
    <source>
        <dbReference type="ARBA" id="ARBA00023077"/>
    </source>
</evidence>
<gene>
    <name evidence="14" type="ORF">JAO78_004835</name>
</gene>
<keyword evidence="2 10" id="KW-0813">Transport</keyword>
<evidence type="ECO:0000256" key="5">
    <source>
        <dbReference type="ARBA" id="ARBA00022692"/>
    </source>
</evidence>
<evidence type="ECO:0000256" key="10">
    <source>
        <dbReference type="PROSITE-ProRule" id="PRU01360"/>
    </source>
</evidence>
<accession>A0ABS8C1D5</accession>
<keyword evidence="8 10" id="KW-0472">Membrane</keyword>
<dbReference type="InterPro" id="IPR037066">
    <property type="entry name" value="Plug_dom_sf"/>
</dbReference>
<keyword evidence="3 10" id="KW-1134">Transmembrane beta strand</keyword>
<organism evidence="14 15">
    <name type="scientific">Alishewanella maricola</name>
    <dbReference type="NCBI Taxonomy" id="2795740"/>
    <lineage>
        <taxon>Bacteria</taxon>
        <taxon>Pseudomonadati</taxon>
        <taxon>Pseudomonadota</taxon>
        <taxon>Gammaproteobacteria</taxon>
        <taxon>Alteromonadales</taxon>
        <taxon>Alteromonadaceae</taxon>
        <taxon>Alishewanella</taxon>
    </lineage>
</organism>
<evidence type="ECO:0000256" key="4">
    <source>
        <dbReference type="ARBA" id="ARBA00022496"/>
    </source>
</evidence>
<evidence type="ECO:0000256" key="1">
    <source>
        <dbReference type="ARBA" id="ARBA00004571"/>
    </source>
</evidence>
<dbReference type="Gene3D" id="2.170.130.10">
    <property type="entry name" value="TonB-dependent receptor, plug domain"/>
    <property type="match status" value="1"/>
</dbReference>
<keyword evidence="14" id="KW-0675">Receptor</keyword>
<dbReference type="Proteomes" id="UP000633814">
    <property type="component" value="Unassembled WGS sequence"/>
</dbReference>
<proteinExistence type="inferred from homology"/>
<reference evidence="14 15" key="1">
    <citation type="submission" date="2021-10" db="EMBL/GenBank/DDBJ databases">
        <title>Alishewanella koreense sp. nov. isolated from seawater of southwestern coast in South Korea and the proposal for the reclassification of Rheinheimera perlucida and Rheinheimera tuosuensis as Arsukibacterium perlucida and Arsukibacterium tuosuensis.</title>
        <authorList>
            <person name="Kim K.H."/>
            <person name="Ruan W."/>
            <person name="Kim K.R."/>
            <person name="Baek J.H."/>
            <person name="Jeon C.O."/>
        </authorList>
    </citation>
    <scope>NUCLEOTIDE SEQUENCE [LARGE SCALE GENOMIC DNA]</scope>
    <source>
        <strain evidence="14 15">16-MA</strain>
    </source>
</reference>
<dbReference type="PROSITE" id="PS52016">
    <property type="entry name" value="TONB_DEPENDENT_REC_3"/>
    <property type="match status" value="1"/>
</dbReference>
<dbReference type="InterPro" id="IPR011662">
    <property type="entry name" value="Secretin/TonB_short_N"/>
</dbReference>
<comment type="caution">
    <text evidence="14">The sequence shown here is derived from an EMBL/GenBank/DDBJ whole genome shotgun (WGS) entry which is preliminary data.</text>
</comment>